<dbReference type="Pfam" id="PF00441">
    <property type="entry name" value="Acyl-CoA_dh_1"/>
    <property type="match status" value="1"/>
</dbReference>
<dbReference type="Proteomes" id="UP000179769">
    <property type="component" value="Unassembled WGS sequence"/>
</dbReference>
<dbReference type="Gene3D" id="1.20.140.10">
    <property type="entry name" value="Butyryl-CoA Dehydrogenase, subunit A, domain 3"/>
    <property type="match status" value="1"/>
</dbReference>
<sequence length="68" mass="7171">MATAVAQVYCGDFAVTAAEEAVQLHGGIGMTWEYPAHLYLKRAKADQIAFGAPGAHRVRLAGLVGLET</sequence>
<dbReference type="EMBL" id="MAXA01000249">
    <property type="protein sequence ID" value="OHV22186.1"/>
    <property type="molecule type" value="Genomic_DNA"/>
</dbReference>
<protein>
    <recommendedName>
        <fullName evidence="2">Acyl-CoA dehydrogenase/oxidase C-terminal domain-containing protein</fullName>
    </recommendedName>
</protein>
<dbReference type="GO" id="GO:0016627">
    <property type="term" value="F:oxidoreductase activity, acting on the CH-CH group of donors"/>
    <property type="evidence" value="ECO:0007669"/>
    <property type="project" value="InterPro"/>
</dbReference>
<dbReference type="InterPro" id="IPR009075">
    <property type="entry name" value="AcylCo_DH/oxidase_C"/>
</dbReference>
<dbReference type="AlphaFoldDB" id="A0A1S1PLF6"/>
<keyword evidence="1" id="KW-0285">Flavoprotein</keyword>
<feature type="domain" description="Acyl-CoA dehydrogenase/oxidase C-terminal" evidence="2">
    <location>
        <begin position="2"/>
        <end position="57"/>
    </location>
</feature>
<gene>
    <name evidence="3" type="ORF">BBK14_25800</name>
</gene>
<proteinExistence type="predicted"/>
<dbReference type="SUPFAM" id="SSF47203">
    <property type="entry name" value="Acyl-CoA dehydrogenase C-terminal domain-like"/>
    <property type="match status" value="1"/>
</dbReference>
<evidence type="ECO:0000259" key="2">
    <source>
        <dbReference type="Pfam" id="PF00441"/>
    </source>
</evidence>
<dbReference type="InterPro" id="IPR036250">
    <property type="entry name" value="AcylCo_DH-like_C"/>
</dbReference>
<evidence type="ECO:0000313" key="3">
    <source>
        <dbReference type="EMBL" id="OHV22186.1"/>
    </source>
</evidence>
<evidence type="ECO:0000313" key="4">
    <source>
        <dbReference type="Proteomes" id="UP000179769"/>
    </source>
</evidence>
<evidence type="ECO:0000256" key="1">
    <source>
        <dbReference type="ARBA" id="ARBA00022630"/>
    </source>
</evidence>
<accession>A0A1S1PLF6</accession>
<organism evidence="3 4">
    <name type="scientific">Parafrankia soli</name>
    <dbReference type="NCBI Taxonomy" id="2599596"/>
    <lineage>
        <taxon>Bacteria</taxon>
        <taxon>Bacillati</taxon>
        <taxon>Actinomycetota</taxon>
        <taxon>Actinomycetes</taxon>
        <taxon>Frankiales</taxon>
        <taxon>Frankiaceae</taxon>
        <taxon>Parafrankia</taxon>
    </lineage>
</organism>
<keyword evidence="4" id="KW-1185">Reference proteome</keyword>
<reference evidence="4" key="1">
    <citation type="submission" date="2016-07" db="EMBL/GenBank/DDBJ databases">
        <title>Frankia sp. NRRL B-16219 Genome sequencing.</title>
        <authorList>
            <person name="Ghodhbane-Gtari F."/>
            <person name="Swanson E."/>
            <person name="Gueddou A."/>
            <person name="Louati M."/>
            <person name="Nouioui I."/>
            <person name="Hezbri K."/>
            <person name="Abebe-Akele F."/>
            <person name="Simpson S."/>
            <person name="Morris K."/>
            <person name="Thomas K."/>
            <person name="Gtari M."/>
            <person name="Tisa L.S."/>
        </authorList>
    </citation>
    <scope>NUCLEOTIDE SEQUENCE [LARGE SCALE GENOMIC DNA]</scope>
    <source>
        <strain evidence="4">NRRL B-16219</strain>
    </source>
</reference>
<name>A0A1S1PLF6_9ACTN</name>
<comment type="caution">
    <text evidence="3">The sequence shown here is derived from an EMBL/GenBank/DDBJ whole genome shotgun (WGS) entry which is preliminary data.</text>
</comment>